<evidence type="ECO:0000313" key="7">
    <source>
        <dbReference type="Proteomes" id="UP000064189"/>
    </source>
</evidence>
<reference evidence="6 7" key="1">
    <citation type="submission" date="2015-11" db="EMBL/GenBank/DDBJ databases">
        <title>Genome Sequence of Bacillus simplex strain VanAntwerpen2.</title>
        <authorList>
            <person name="Couger M.B."/>
        </authorList>
    </citation>
    <scope>NUCLEOTIDE SEQUENCE [LARGE SCALE GENOMIC DNA]</scope>
    <source>
        <strain evidence="6 7">VanAntwerpen02</strain>
    </source>
</reference>
<dbReference type="GO" id="GO:0045892">
    <property type="term" value="P:negative regulation of DNA-templated transcription"/>
    <property type="evidence" value="ECO:0007669"/>
    <property type="project" value="UniProtKB-ARBA"/>
</dbReference>
<feature type="domain" description="HTH iclR-type" evidence="4">
    <location>
        <begin position="5"/>
        <end position="65"/>
    </location>
</feature>
<dbReference type="SUPFAM" id="SSF46785">
    <property type="entry name" value="Winged helix' DNA-binding domain"/>
    <property type="match status" value="1"/>
</dbReference>
<evidence type="ECO:0000256" key="1">
    <source>
        <dbReference type="ARBA" id="ARBA00023015"/>
    </source>
</evidence>
<dbReference type="PANTHER" id="PTHR30136:SF24">
    <property type="entry name" value="HTH-TYPE TRANSCRIPTIONAL REPRESSOR ALLR"/>
    <property type="match status" value="1"/>
</dbReference>
<evidence type="ECO:0000256" key="2">
    <source>
        <dbReference type="ARBA" id="ARBA00023125"/>
    </source>
</evidence>
<dbReference type="Pfam" id="PF01614">
    <property type="entry name" value="IclR_C"/>
    <property type="match status" value="1"/>
</dbReference>
<evidence type="ECO:0000259" key="5">
    <source>
        <dbReference type="PROSITE" id="PS51078"/>
    </source>
</evidence>
<dbReference type="InterPro" id="IPR050707">
    <property type="entry name" value="HTH_MetabolicPath_Reg"/>
</dbReference>
<dbReference type="RefSeq" id="WP_061141567.1">
    <property type="nucleotide sequence ID" value="NZ_LNNH01000012.1"/>
</dbReference>
<dbReference type="InterPro" id="IPR005471">
    <property type="entry name" value="Tscrpt_reg_IclR_N"/>
</dbReference>
<sequence length="251" mass="28443">MHAHNKTVVKSMQILTLFIDHPKLTFNEMMEHSNLPKTSLHRMVGSLEEMGFLTRDDDGYYSLGLIFLQFGQLVGERLDIRAIAYPIMKQLRDDVEEAVNLIVRDKDEAMYIEKVDTLQPVRLYTSIGRRSPLYAGDSRIILAYLPEEERETYIDGTDLHPIAIGTITDEYTLRHALEEARSNGYTITSSELENYTKSVSAPILNGKNQIIAAISVAGIEARFQEDRLPELIDKVTKAAKEISMKLGSQTH</sequence>
<dbReference type="InterPro" id="IPR014757">
    <property type="entry name" value="Tscrpt_reg_IclR_C"/>
</dbReference>
<keyword evidence="1" id="KW-0805">Transcription regulation</keyword>
<dbReference type="PROSITE" id="PS51078">
    <property type="entry name" value="ICLR_ED"/>
    <property type="match status" value="1"/>
</dbReference>
<keyword evidence="7" id="KW-1185">Reference proteome</keyword>
<dbReference type="Gene3D" id="1.10.10.10">
    <property type="entry name" value="Winged helix-like DNA-binding domain superfamily/Winged helix DNA-binding domain"/>
    <property type="match status" value="1"/>
</dbReference>
<dbReference type="SUPFAM" id="SSF55781">
    <property type="entry name" value="GAF domain-like"/>
    <property type="match status" value="1"/>
</dbReference>
<dbReference type="SMART" id="SM00346">
    <property type="entry name" value="HTH_ICLR"/>
    <property type="match status" value="1"/>
</dbReference>
<proteinExistence type="predicted"/>
<dbReference type="AlphaFoldDB" id="A0A109N0G8"/>
<dbReference type="PROSITE" id="PS51077">
    <property type="entry name" value="HTH_ICLR"/>
    <property type="match status" value="1"/>
</dbReference>
<keyword evidence="2" id="KW-0238">DNA-binding</keyword>
<dbReference type="InterPro" id="IPR029016">
    <property type="entry name" value="GAF-like_dom_sf"/>
</dbReference>
<name>A0A109N0G8_9BACI</name>
<dbReference type="Pfam" id="PF09339">
    <property type="entry name" value="HTH_IclR"/>
    <property type="match status" value="1"/>
</dbReference>
<protein>
    <submittedName>
        <fullName evidence="6">IclR family transcriptional regulator</fullName>
    </submittedName>
</protein>
<evidence type="ECO:0000259" key="4">
    <source>
        <dbReference type="PROSITE" id="PS51077"/>
    </source>
</evidence>
<keyword evidence="3" id="KW-0804">Transcription</keyword>
<dbReference type="Gene3D" id="3.30.450.40">
    <property type="match status" value="1"/>
</dbReference>
<dbReference type="GO" id="GO:0003700">
    <property type="term" value="F:DNA-binding transcription factor activity"/>
    <property type="evidence" value="ECO:0007669"/>
    <property type="project" value="TreeGrafter"/>
</dbReference>
<dbReference type="EMBL" id="LNNH01000012">
    <property type="protein sequence ID" value="KWW21214.1"/>
    <property type="molecule type" value="Genomic_DNA"/>
</dbReference>
<feature type="domain" description="IclR-ED" evidence="5">
    <location>
        <begin position="66"/>
        <end position="248"/>
    </location>
</feature>
<gene>
    <name evidence="6" type="ORF">AS888_16550</name>
</gene>
<dbReference type="PANTHER" id="PTHR30136">
    <property type="entry name" value="HELIX-TURN-HELIX TRANSCRIPTIONAL REGULATOR, ICLR FAMILY"/>
    <property type="match status" value="1"/>
</dbReference>
<comment type="caution">
    <text evidence="6">The sequence shown here is derived from an EMBL/GenBank/DDBJ whole genome shotgun (WGS) entry which is preliminary data.</text>
</comment>
<dbReference type="InterPro" id="IPR036390">
    <property type="entry name" value="WH_DNA-bd_sf"/>
</dbReference>
<organism evidence="6 7">
    <name type="scientific">Peribacillus simplex</name>
    <dbReference type="NCBI Taxonomy" id="1478"/>
    <lineage>
        <taxon>Bacteria</taxon>
        <taxon>Bacillati</taxon>
        <taxon>Bacillota</taxon>
        <taxon>Bacilli</taxon>
        <taxon>Bacillales</taxon>
        <taxon>Bacillaceae</taxon>
        <taxon>Peribacillus</taxon>
    </lineage>
</organism>
<dbReference type="Proteomes" id="UP000064189">
    <property type="component" value="Unassembled WGS sequence"/>
</dbReference>
<accession>A0A109N0G8</accession>
<evidence type="ECO:0000256" key="3">
    <source>
        <dbReference type="ARBA" id="ARBA00023163"/>
    </source>
</evidence>
<dbReference type="GO" id="GO:0003677">
    <property type="term" value="F:DNA binding"/>
    <property type="evidence" value="ECO:0007669"/>
    <property type="project" value="UniProtKB-KW"/>
</dbReference>
<evidence type="ECO:0000313" key="6">
    <source>
        <dbReference type="EMBL" id="KWW21214.1"/>
    </source>
</evidence>
<dbReference type="InterPro" id="IPR036388">
    <property type="entry name" value="WH-like_DNA-bd_sf"/>
</dbReference>